<accession>A0A811U528</accession>
<evidence type="ECO:0000256" key="1">
    <source>
        <dbReference type="SAM" id="MobiDB-lite"/>
    </source>
</evidence>
<dbReference type="EMBL" id="CAJHJT010000001">
    <property type="protein sequence ID" value="CAD6993841.1"/>
    <property type="molecule type" value="Genomic_DNA"/>
</dbReference>
<proteinExistence type="predicted"/>
<feature type="compositionally biased region" description="Basic residues" evidence="1">
    <location>
        <begin position="41"/>
        <end position="59"/>
    </location>
</feature>
<feature type="region of interest" description="Disordered" evidence="1">
    <location>
        <begin position="112"/>
        <end position="131"/>
    </location>
</feature>
<evidence type="ECO:0000313" key="3">
    <source>
        <dbReference type="Proteomes" id="UP000606786"/>
    </source>
</evidence>
<keyword evidence="3" id="KW-1185">Reference proteome</keyword>
<sequence length="131" mass="15444">MNIYERRSLPQPLNLYESKYFAFQRLQKWHSKPGETVRMKSTAKKNIHKNKNKKVKNTKAKTENSNKKKVKATRLKQKRQSREFALKPRLSLQQQRQQQECWATTNAKKINNTTNAANVPATRQHPLLPCE</sequence>
<reference evidence="2" key="1">
    <citation type="submission" date="2020-11" db="EMBL/GenBank/DDBJ databases">
        <authorList>
            <person name="Whitehead M."/>
        </authorList>
    </citation>
    <scope>NUCLEOTIDE SEQUENCE</scope>
    <source>
        <strain evidence="2">EGII</strain>
    </source>
</reference>
<comment type="caution">
    <text evidence="2">The sequence shown here is derived from an EMBL/GenBank/DDBJ whole genome shotgun (WGS) entry which is preliminary data.</text>
</comment>
<evidence type="ECO:0000313" key="2">
    <source>
        <dbReference type="EMBL" id="CAD6993841.1"/>
    </source>
</evidence>
<protein>
    <submittedName>
        <fullName evidence="2">(Mediterranean fruit fly) hypothetical protein</fullName>
    </submittedName>
</protein>
<dbReference type="AlphaFoldDB" id="A0A811U528"/>
<feature type="region of interest" description="Disordered" evidence="1">
    <location>
        <begin position="34"/>
        <end position="97"/>
    </location>
</feature>
<feature type="compositionally biased region" description="Basic residues" evidence="1">
    <location>
        <begin position="67"/>
        <end position="79"/>
    </location>
</feature>
<name>A0A811U528_CERCA</name>
<organism evidence="2 3">
    <name type="scientific">Ceratitis capitata</name>
    <name type="common">Mediterranean fruit fly</name>
    <name type="synonym">Tephritis capitata</name>
    <dbReference type="NCBI Taxonomy" id="7213"/>
    <lineage>
        <taxon>Eukaryota</taxon>
        <taxon>Metazoa</taxon>
        <taxon>Ecdysozoa</taxon>
        <taxon>Arthropoda</taxon>
        <taxon>Hexapoda</taxon>
        <taxon>Insecta</taxon>
        <taxon>Pterygota</taxon>
        <taxon>Neoptera</taxon>
        <taxon>Endopterygota</taxon>
        <taxon>Diptera</taxon>
        <taxon>Brachycera</taxon>
        <taxon>Muscomorpha</taxon>
        <taxon>Tephritoidea</taxon>
        <taxon>Tephritidae</taxon>
        <taxon>Ceratitis</taxon>
        <taxon>Ceratitis</taxon>
    </lineage>
</organism>
<gene>
    <name evidence="2" type="ORF">CCAP1982_LOCUS2637</name>
</gene>
<dbReference type="Proteomes" id="UP000606786">
    <property type="component" value="Unassembled WGS sequence"/>
</dbReference>